<dbReference type="InterPro" id="IPR034193">
    <property type="entry name" value="PCSK9_ProteinaseK-like"/>
</dbReference>
<accession>A0A1I2FKP8</accession>
<dbReference type="PANTHER" id="PTHR43806">
    <property type="entry name" value="PEPTIDASE S8"/>
    <property type="match status" value="1"/>
</dbReference>
<dbReference type="PROSITE" id="PS00137">
    <property type="entry name" value="SUBTILASE_HIS"/>
    <property type="match status" value="1"/>
</dbReference>
<keyword evidence="4 5" id="KW-0720">Serine protease</keyword>
<feature type="active site" description="Charge relay system" evidence="5">
    <location>
        <position position="339"/>
    </location>
</feature>
<dbReference type="InterPro" id="IPR010259">
    <property type="entry name" value="S8pro/Inhibitor_I9"/>
</dbReference>
<evidence type="ECO:0000313" key="11">
    <source>
        <dbReference type="EMBL" id="SFF05287.1"/>
    </source>
</evidence>
<evidence type="ECO:0000256" key="1">
    <source>
        <dbReference type="ARBA" id="ARBA00011073"/>
    </source>
</evidence>
<feature type="domain" description="Peptidase S8/S53" evidence="8">
    <location>
        <begin position="149"/>
        <end position="375"/>
    </location>
</feature>
<dbReference type="PRINTS" id="PR00723">
    <property type="entry name" value="SUBTILISIN"/>
</dbReference>
<evidence type="ECO:0000259" key="8">
    <source>
        <dbReference type="Pfam" id="PF00082"/>
    </source>
</evidence>
<dbReference type="RefSeq" id="WP_093358010.1">
    <property type="nucleotide sequence ID" value="NZ_FNVB01000012.1"/>
</dbReference>
<dbReference type="InterPro" id="IPR023827">
    <property type="entry name" value="Peptidase_S8_Asp-AS"/>
</dbReference>
<dbReference type="InterPro" id="IPR037045">
    <property type="entry name" value="S8pro/Inhibitor_I9_sf"/>
</dbReference>
<dbReference type="GO" id="GO:0005615">
    <property type="term" value="C:extracellular space"/>
    <property type="evidence" value="ECO:0007669"/>
    <property type="project" value="TreeGrafter"/>
</dbReference>
<dbReference type="Proteomes" id="UP000199690">
    <property type="component" value="Unassembled WGS sequence"/>
</dbReference>
<name>A0A1H6EFP2_9PSEU</name>
<dbReference type="SUPFAM" id="SSF52743">
    <property type="entry name" value="Subtilisin-like"/>
    <property type="match status" value="1"/>
</dbReference>
<dbReference type="PROSITE" id="PS00138">
    <property type="entry name" value="SUBTILASE_SER"/>
    <property type="match status" value="1"/>
</dbReference>
<keyword evidence="2 5" id="KW-0645">Protease</keyword>
<keyword evidence="7" id="KW-0732">Signal</keyword>
<evidence type="ECO:0000256" key="7">
    <source>
        <dbReference type="SAM" id="SignalP"/>
    </source>
</evidence>
<dbReference type="Proteomes" id="UP000236729">
    <property type="component" value="Unassembled WGS sequence"/>
</dbReference>
<dbReference type="InterPro" id="IPR036852">
    <property type="entry name" value="Peptidase_S8/S53_dom_sf"/>
</dbReference>
<dbReference type="Gene3D" id="3.40.50.200">
    <property type="entry name" value="Peptidase S8/S53 domain"/>
    <property type="match status" value="1"/>
</dbReference>
<feature type="signal peptide" evidence="7">
    <location>
        <begin position="1"/>
        <end position="29"/>
    </location>
</feature>
<evidence type="ECO:0000313" key="10">
    <source>
        <dbReference type="EMBL" id="SEG96630.1"/>
    </source>
</evidence>
<dbReference type="Pfam" id="PF05922">
    <property type="entry name" value="Inhibitor_I9"/>
    <property type="match status" value="1"/>
</dbReference>
<comment type="similarity">
    <text evidence="1 5 6">Belongs to the peptidase S8 family.</text>
</comment>
<dbReference type="GO" id="GO:0004252">
    <property type="term" value="F:serine-type endopeptidase activity"/>
    <property type="evidence" value="ECO:0007669"/>
    <property type="project" value="UniProtKB-UniRule"/>
</dbReference>
<evidence type="ECO:0000256" key="3">
    <source>
        <dbReference type="ARBA" id="ARBA00022801"/>
    </source>
</evidence>
<dbReference type="PROSITE" id="PS51892">
    <property type="entry name" value="SUBTILASE"/>
    <property type="match status" value="1"/>
</dbReference>
<accession>A0A1H6EFP2</accession>
<evidence type="ECO:0000256" key="4">
    <source>
        <dbReference type="ARBA" id="ARBA00022825"/>
    </source>
</evidence>
<sequence>MRHDRKIRLTTALGAGALAAAMIAAPAAAAEPTGEIRPTSEPVADSYIVVLKDGVASASATTSTANRLADSYGGKVTATYTSTIRGFAVRLDESAAERLAADRSVAYVQQDGIARITGTQQNATWGLDRIDQRNLPLDRTYTYPNTGSGATAYILDTGVDKRHPDFEGRVSDGYDFIDNDGDASDCQGHGTHVAGTVGSKTWGVAKQVKLVSVRVLNCQGSGQYSQIIAGVDWVARNAAKPAVANMSLGGGANSSLDSAVQRAIQAGVTFAVASGNDNTNACNTSPARVPSAITVNATDSRDSRSTFSNYGSCTDIFAPGTNITSTTNGGGSGGMSGTSMATPHVAGATALYLTANPSATPAQVAQALVSNGTQSKVTNPGSGSKNSLLYVGFIGSGRQ</sequence>
<feature type="active site" description="Charge relay system" evidence="5">
    <location>
        <position position="189"/>
    </location>
</feature>
<proteinExistence type="inferred from homology"/>
<dbReference type="GO" id="GO:0006508">
    <property type="term" value="P:proteolysis"/>
    <property type="evidence" value="ECO:0007669"/>
    <property type="project" value="UniProtKB-KW"/>
</dbReference>
<dbReference type="Pfam" id="PF00082">
    <property type="entry name" value="Peptidase_S8"/>
    <property type="match status" value="1"/>
</dbReference>
<feature type="active site" description="Charge relay system" evidence="5">
    <location>
        <position position="156"/>
    </location>
</feature>
<dbReference type="SMR" id="A0A1H6EFP2"/>
<evidence type="ECO:0000256" key="2">
    <source>
        <dbReference type="ARBA" id="ARBA00022670"/>
    </source>
</evidence>
<evidence type="ECO:0000313" key="12">
    <source>
        <dbReference type="Proteomes" id="UP000199690"/>
    </source>
</evidence>
<dbReference type="CDD" id="cd04077">
    <property type="entry name" value="Peptidases_S8_PCSK9_ProteinaseK_like"/>
    <property type="match status" value="1"/>
</dbReference>
<dbReference type="Gene3D" id="3.30.70.80">
    <property type="entry name" value="Peptidase S8 propeptide/proteinase inhibitor I9"/>
    <property type="match status" value="1"/>
</dbReference>
<keyword evidence="12" id="KW-1185">Reference proteome</keyword>
<dbReference type="PROSITE" id="PS00136">
    <property type="entry name" value="SUBTILASE_ASP"/>
    <property type="match status" value="1"/>
</dbReference>
<dbReference type="InterPro" id="IPR015500">
    <property type="entry name" value="Peptidase_S8_subtilisin-rel"/>
</dbReference>
<reference evidence="12 13" key="1">
    <citation type="submission" date="2016-10" db="EMBL/GenBank/DDBJ databases">
        <authorList>
            <person name="Varghese N."/>
            <person name="Submissions S."/>
        </authorList>
    </citation>
    <scope>NUCLEOTIDE SEQUENCE [LARGE SCALE GENOMIC DNA]</scope>
    <source>
        <strain evidence="13">ATCC 20501</strain>
        <strain evidence="11 12">CGMCC 4.3529</strain>
    </source>
</reference>
<evidence type="ECO:0000259" key="9">
    <source>
        <dbReference type="Pfam" id="PF05922"/>
    </source>
</evidence>
<dbReference type="InterPro" id="IPR022398">
    <property type="entry name" value="Peptidase_S8_His-AS"/>
</dbReference>
<evidence type="ECO:0000256" key="5">
    <source>
        <dbReference type="PROSITE-ProRule" id="PRU01240"/>
    </source>
</evidence>
<dbReference type="EMBL" id="FOME01000018">
    <property type="protein sequence ID" value="SFF05287.1"/>
    <property type="molecule type" value="Genomic_DNA"/>
</dbReference>
<evidence type="ECO:0000313" key="13">
    <source>
        <dbReference type="Proteomes" id="UP000236729"/>
    </source>
</evidence>
<dbReference type="InterPro" id="IPR050131">
    <property type="entry name" value="Peptidase_S8_subtilisin-like"/>
</dbReference>
<keyword evidence="3 5" id="KW-0378">Hydrolase</keyword>
<dbReference type="InterPro" id="IPR000209">
    <property type="entry name" value="Peptidase_S8/S53_dom"/>
</dbReference>
<reference evidence="10" key="2">
    <citation type="submission" date="2016-10" db="EMBL/GenBank/DDBJ databases">
        <authorList>
            <person name="de Groot N.N."/>
        </authorList>
    </citation>
    <scope>NUCLEOTIDE SEQUENCE [LARGE SCALE GENOMIC DNA]</scope>
    <source>
        <strain evidence="10">ATCC 20501</strain>
    </source>
</reference>
<dbReference type="EMBL" id="FNVB01000012">
    <property type="protein sequence ID" value="SEG96630.1"/>
    <property type="molecule type" value="Genomic_DNA"/>
</dbReference>
<dbReference type="AlphaFoldDB" id="A0A1H6EFP2"/>
<protein>
    <submittedName>
        <fullName evidence="10">Serine protease, subtilisin family</fullName>
    </submittedName>
</protein>
<dbReference type="InterPro" id="IPR023828">
    <property type="entry name" value="Peptidase_S8_Ser-AS"/>
</dbReference>
<organism evidence="10 13">
    <name type="scientific">Saccharopolyspora kobensis</name>
    <dbReference type="NCBI Taxonomy" id="146035"/>
    <lineage>
        <taxon>Bacteria</taxon>
        <taxon>Bacillati</taxon>
        <taxon>Actinomycetota</taxon>
        <taxon>Actinomycetes</taxon>
        <taxon>Pseudonocardiales</taxon>
        <taxon>Pseudonocardiaceae</taxon>
        <taxon>Saccharopolyspora</taxon>
    </lineage>
</organism>
<dbReference type="FunFam" id="3.40.50.200:FF:000014">
    <property type="entry name" value="Proteinase K"/>
    <property type="match status" value="1"/>
</dbReference>
<dbReference type="SUPFAM" id="SSF54897">
    <property type="entry name" value="Protease propeptides/inhibitors"/>
    <property type="match status" value="1"/>
</dbReference>
<feature type="chain" id="PRO_5030028749" evidence="7">
    <location>
        <begin position="30"/>
        <end position="399"/>
    </location>
</feature>
<evidence type="ECO:0000256" key="6">
    <source>
        <dbReference type="RuleBase" id="RU003355"/>
    </source>
</evidence>
<gene>
    <name evidence="10" type="ORF">SAMN02982929_06502</name>
    <name evidence="11" type="ORF">SAMN05216506_11846</name>
</gene>
<feature type="domain" description="Inhibitor I9" evidence="9">
    <location>
        <begin position="46"/>
        <end position="114"/>
    </location>
</feature>
<dbReference type="PANTHER" id="PTHR43806:SF11">
    <property type="entry name" value="CEREVISIN-RELATED"/>
    <property type="match status" value="1"/>
</dbReference>